<reference evidence="2" key="2">
    <citation type="submission" date="2020-06" db="EMBL/GenBank/DDBJ databases">
        <authorList>
            <person name="Sheffer M."/>
        </authorList>
    </citation>
    <scope>NUCLEOTIDE SEQUENCE</scope>
</reference>
<evidence type="ECO:0000313" key="3">
    <source>
        <dbReference type="Proteomes" id="UP000807504"/>
    </source>
</evidence>
<keyword evidence="3" id="KW-1185">Reference proteome</keyword>
<reference evidence="2" key="1">
    <citation type="journal article" date="2020" name="bioRxiv">
        <title>Chromosome-level reference genome of the European wasp spider Argiope bruennichi: a resource for studies on range expansion and evolutionary adaptation.</title>
        <authorList>
            <person name="Sheffer M.M."/>
            <person name="Hoppe A."/>
            <person name="Krehenwinkel H."/>
            <person name="Uhl G."/>
            <person name="Kuss A.W."/>
            <person name="Jensen L."/>
            <person name="Jensen C."/>
            <person name="Gillespie R.G."/>
            <person name="Hoff K.J."/>
            <person name="Prost S."/>
        </authorList>
    </citation>
    <scope>NUCLEOTIDE SEQUENCE</scope>
</reference>
<sequence length="100" mass="11163">MGSRDGGVMKFHRHRKEFHPPRCSMSVTTSSSMLRDPWRKNFRVRSSRAWSFGDTVDRRTTAPGSTQPVPPSGPVSSSWTPPFAREVCQKRASKVSSPGT</sequence>
<gene>
    <name evidence="2" type="ORF">HNY73_006920</name>
</gene>
<organism evidence="2 3">
    <name type="scientific">Argiope bruennichi</name>
    <name type="common">Wasp spider</name>
    <name type="synonym">Aranea bruennichi</name>
    <dbReference type="NCBI Taxonomy" id="94029"/>
    <lineage>
        <taxon>Eukaryota</taxon>
        <taxon>Metazoa</taxon>
        <taxon>Ecdysozoa</taxon>
        <taxon>Arthropoda</taxon>
        <taxon>Chelicerata</taxon>
        <taxon>Arachnida</taxon>
        <taxon>Araneae</taxon>
        <taxon>Araneomorphae</taxon>
        <taxon>Entelegynae</taxon>
        <taxon>Araneoidea</taxon>
        <taxon>Araneidae</taxon>
        <taxon>Argiope</taxon>
    </lineage>
</organism>
<dbReference type="Proteomes" id="UP000807504">
    <property type="component" value="Unassembled WGS sequence"/>
</dbReference>
<evidence type="ECO:0000313" key="2">
    <source>
        <dbReference type="EMBL" id="KAF8788932.1"/>
    </source>
</evidence>
<dbReference type="AlphaFoldDB" id="A0A8T0FF25"/>
<dbReference type="EMBL" id="JABXBU010000012">
    <property type="protein sequence ID" value="KAF8788932.1"/>
    <property type="molecule type" value="Genomic_DNA"/>
</dbReference>
<accession>A0A8T0FF25</accession>
<protein>
    <submittedName>
        <fullName evidence="2">Uncharacterized protein</fullName>
    </submittedName>
</protein>
<comment type="caution">
    <text evidence="2">The sequence shown here is derived from an EMBL/GenBank/DDBJ whole genome shotgun (WGS) entry which is preliminary data.</text>
</comment>
<evidence type="ECO:0000256" key="1">
    <source>
        <dbReference type="SAM" id="MobiDB-lite"/>
    </source>
</evidence>
<name>A0A8T0FF25_ARGBR</name>
<proteinExistence type="predicted"/>
<feature type="region of interest" description="Disordered" evidence="1">
    <location>
        <begin position="53"/>
        <end position="100"/>
    </location>
</feature>